<evidence type="ECO:0000313" key="3">
    <source>
        <dbReference type="EMBL" id="NKZ08483.1"/>
    </source>
</evidence>
<name>A0A846ZDA0_9ACTN</name>
<evidence type="ECO:0000313" key="4">
    <source>
        <dbReference type="Proteomes" id="UP000579250"/>
    </source>
</evidence>
<sequence>MTDQPDPMDDSPTYLMFEAVRLVRRTGARMFPGQPRLPHLLVLWCVARSGPLSQREVAERLRMDAGDLVGIVDALERDGHVERRRDPADRRRYALDATEDGRLFLGESLAARARLNEVLFEPLSPDERHLFREMLLRVLAHHDDRFAAPGRDAAEACQRTDTGSLVRDRASS</sequence>
<reference evidence="3 4" key="1">
    <citation type="submission" date="2020-04" db="EMBL/GenBank/DDBJ databases">
        <title>MicrobeNet Type strains.</title>
        <authorList>
            <person name="Nicholson A.C."/>
        </authorList>
    </citation>
    <scope>NUCLEOTIDE SEQUENCE [LARGE SCALE GENOMIC DNA]</scope>
    <source>
        <strain evidence="3 4">ATCC BAA-277</strain>
    </source>
</reference>
<accession>A0A846ZDA0</accession>
<dbReference type="InterPro" id="IPR036390">
    <property type="entry name" value="WH_DNA-bd_sf"/>
</dbReference>
<feature type="region of interest" description="Disordered" evidence="1">
    <location>
        <begin position="153"/>
        <end position="172"/>
    </location>
</feature>
<feature type="domain" description="HTH marR-type" evidence="2">
    <location>
        <begin position="1"/>
        <end position="140"/>
    </location>
</feature>
<proteinExistence type="predicted"/>
<dbReference type="Gene3D" id="1.10.10.10">
    <property type="entry name" value="Winged helix-like DNA-binding domain superfamily/Winged helix DNA-binding domain"/>
    <property type="match status" value="1"/>
</dbReference>
<evidence type="ECO:0000256" key="1">
    <source>
        <dbReference type="SAM" id="MobiDB-lite"/>
    </source>
</evidence>
<dbReference type="PANTHER" id="PTHR33164:SF43">
    <property type="entry name" value="HTH-TYPE TRANSCRIPTIONAL REPRESSOR YETL"/>
    <property type="match status" value="1"/>
</dbReference>
<dbReference type="PROSITE" id="PS50995">
    <property type="entry name" value="HTH_MARR_2"/>
    <property type="match status" value="1"/>
</dbReference>
<protein>
    <submittedName>
        <fullName evidence="3">MarR family transcriptional regulator</fullName>
    </submittedName>
</protein>
<comment type="caution">
    <text evidence="3">The sequence shown here is derived from an EMBL/GenBank/DDBJ whole genome shotgun (WGS) entry which is preliminary data.</text>
</comment>
<dbReference type="PRINTS" id="PR00598">
    <property type="entry name" value="HTHMARR"/>
</dbReference>
<dbReference type="SMART" id="SM00347">
    <property type="entry name" value="HTH_MARR"/>
    <property type="match status" value="1"/>
</dbReference>
<evidence type="ECO:0000259" key="2">
    <source>
        <dbReference type="PROSITE" id="PS50995"/>
    </source>
</evidence>
<organism evidence="3 4">
    <name type="scientific">Actinomadura latina</name>
    <dbReference type="NCBI Taxonomy" id="163603"/>
    <lineage>
        <taxon>Bacteria</taxon>
        <taxon>Bacillati</taxon>
        <taxon>Actinomycetota</taxon>
        <taxon>Actinomycetes</taxon>
        <taxon>Streptosporangiales</taxon>
        <taxon>Thermomonosporaceae</taxon>
        <taxon>Actinomadura</taxon>
    </lineage>
</organism>
<dbReference type="InterPro" id="IPR036388">
    <property type="entry name" value="WH-like_DNA-bd_sf"/>
</dbReference>
<dbReference type="GO" id="GO:0006950">
    <property type="term" value="P:response to stress"/>
    <property type="evidence" value="ECO:0007669"/>
    <property type="project" value="TreeGrafter"/>
</dbReference>
<dbReference type="SUPFAM" id="SSF46785">
    <property type="entry name" value="Winged helix' DNA-binding domain"/>
    <property type="match status" value="1"/>
</dbReference>
<dbReference type="Pfam" id="PF01047">
    <property type="entry name" value="MarR"/>
    <property type="match status" value="1"/>
</dbReference>
<dbReference type="AlphaFoldDB" id="A0A846ZDA0"/>
<gene>
    <name evidence="3" type="ORF">HGB48_32810</name>
</gene>
<dbReference type="InterPro" id="IPR000835">
    <property type="entry name" value="HTH_MarR-typ"/>
</dbReference>
<dbReference type="EMBL" id="JAAXPI010000084">
    <property type="protein sequence ID" value="NKZ08483.1"/>
    <property type="molecule type" value="Genomic_DNA"/>
</dbReference>
<keyword evidence="4" id="KW-1185">Reference proteome</keyword>
<dbReference type="InterPro" id="IPR039422">
    <property type="entry name" value="MarR/SlyA-like"/>
</dbReference>
<dbReference type="PANTHER" id="PTHR33164">
    <property type="entry name" value="TRANSCRIPTIONAL REGULATOR, MARR FAMILY"/>
    <property type="match status" value="1"/>
</dbReference>
<dbReference type="Proteomes" id="UP000579250">
    <property type="component" value="Unassembled WGS sequence"/>
</dbReference>
<dbReference type="GO" id="GO:0003700">
    <property type="term" value="F:DNA-binding transcription factor activity"/>
    <property type="evidence" value="ECO:0007669"/>
    <property type="project" value="InterPro"/>
</dbReference>
<dbReference type="RefSeq" id="WP_067640489.1">
    <property type="nucleotide sequence ID" value="NZ_JAAXPI010000084.1"/>
</dbReference>